<proteinExistence type="inferred from homology"/>
<evidence type="ECO:0000256" key="2">
    <source>
        <dbReference type="ARBA" id="ARBA00035108"/>
    </source>
</evidence>
<accession>A0A101V215</accession>
<comment type="similarity">
    <text evidence="3">Belongs to the gas vesicle GvpF/GvpL family.</text>
</comment>
<evidence type="ECO:0000313" key="4">
    <source>
        <dbReference type="EMBL" id="KUO21029.1"/>
    </source>
</evidence>
<protein>
    <submittedName>
        <fullName evidence="4">Gas vesicle protein</fullName>
    </submittedName>
</protein>
<evidence type="ECO:0000313" key="5">
    <source>
        <dbReference type="Proteomes" id="UP000053260"/>
    </source>
</evidence>
<gene>
    <name evidence="4" type="ORF">AQJ91_11920</name>
</gene>
<keyword evidence="1" id="KW-0304">Gas vesicle</keyword>
<dbReference type="InterPro" id="IPR009430">
    <property type="entry name" value="GvpL/GvpF"/>
</dbReference>
<keyword evidence="5" id="KW-1185">Reference proteome</keyword>
<dbReference type="Proteomes" id="UP000053260">
    <property type="component" value="Unassembled WGS sequence"/>
</dbReference>
<dbReference type="PANTHER" id="PTHR36852:SF1">
    <property type="entry name" value="PROTEIN GVPL 2"/>
    <property type="match status" value="1"/>
</dbReference>
<dbReference type="PANTHER" id="PTHR36852">
    <property type="entry name" value="PROTEIN GVPL 2"/>
    <property type="match status" value="1"/>
</dbReference>
<sequence>MSLYVYAITKASHPLDLDDLKGVGEPPAELHVVRSGDLRAVVSETPEDLSMGRRDLEAHHEAQEQLWADGTTLPLGFGFVTPDEDSVRAVLEERAEAFSQRLDELTGRVEFNVKGIQDEDALLRTVLEESEQVRALNEAIRDGGGTYEDRLALGQLVAQEVQSRQAALAEEVLTALRPLVLSEKLAEPSQQYFVNASFLVEDEGSEDFTEAGRELAERFGDGVELRLRGPLPPYSFV</sequence>
<organism evidence="4 5">
    <name type="scientific">Streptomyces dysideae</name>
    <dbReference type="NCBI Taxonomy" id="909626"/>
    <lineage>
        <taxon>Bacteria</taxon>
        <taxon>Bacillati</taxon>
        <taxon>Actinomycetota</taxon>
        <taxon>Actinomycetes</taxon>
        <taxon>Kitasatosporales</taxon>
        <taxon>Streptomycetaceae</taxon>
        <taxon>Streptomyces</taxon>
    </lineage>
</organism>
<evidence type="ECO:0000256" key="1">
    <source>
        <dbReference type="ARBA" id="ARBA00022987"/>
    </source>
</evidence>
<dbReference type="GO" id="GO:0031411">
    <property type="term" value="C:gas vesicle"/>
    <property type="evidence" value="ECO:0007669"/>
    <property type="project" value="UniProtKB-SubCell"/>
</dbReference>
<comment type="subcellular location">
    <subcellularLocation>
        <location evidence="2">Gas vesicle</location>
    </subcellularLocation>
</comment>
<comment type="caution">
    <text evidence="4">The sequence shown here is derived from an EMBL/GenBank/DDBJ whole genome shotgun (WGS) entry which is preliminary data.</text>
</comment>
<dbReference type="Pfam" id="PF06386">
    <property type="entry name" value="GvpL_GvpF"/>
    <property type="match status" value="1"/>
</dbReference>
<dbReference type="EMBL" id="LMXB01000028">
    <property type="protein sequence ID" value="KUO21029.1"/>
    <property type="molecule type" value="Genomic_DNA"/>
</dbReference>
<dbReference type="STRING" id="909626.AQJ91_11920"/>
<dbReference type="GO" id="GO:0031412">
    <property type="term" value="P:gas vesicle organization"/>
    <property type="evidence" value="ECO:0007669"/>
    <property type="project" value="InterPro"/>
</dbReference>
<dbReference type="AlphaFoldDB" id="A0A101V215"/>
<evidence type="ECO:0000256" key="3">
    <source>
        <dbReference type="ARBA" id="ARBA00035643"/>
    </source>
</evidence>
<reference evidence="4 5" key="1">
    <citation type="submission" date="2015-10" db="EMBL/GenBank/DDBJ databases">
        <title>Draft genome sequence of Streptomyces sp. RV15, isolated from a marine sponge.</title>
        <authorList>
            <person name="Ruckert C."/>
            <person name="Abdelmohsen U.R."/>
            <person name="Winkler A."/>
            <person name="Hentschel U."/>
            <person name="Kalinowski J."/>
            <person name="Kampfer P."/>
            <person name="Glaeser S."/>
        </authorList>
    </citation>
    <scope>NUCLEOTIDE SEQUENCE [LARGE SCALE GENOMIC DNA]</scope>
    <source>
        <strain evidence="4 5">RV15</strain>
    </source>
</reference>
<name>A0A101V215_9ACTN</name>